<dbReference type="PROSITE" id="PS00900">
    <property type="entry name" value="RNA_POL_PHAGE_1"/>
    <property type="match status" value="1"/>
</dbReference>
<feature type="non-terminal residue" evidence="14">
    <location>
        <position position="1"/>
    </location>
</feature>
<evidence type="ECO:0000256" key="10">
    <source>
        <dbReference type="RuleBase" id="RU003805"/>
    </source>
</evidence>
<dbReference type="Proteomes" id="UP000001514">
    <property type="component" value="Unassembled WGS sequence"/>
</dbReference>
<evidence type="ECO:0000256" key="11">
    <source>
        <dbReference type="SAM" id="MobiDB-lite"/>
    </source>
</evidence>
<dbReference type="FunFam" id="1.10.150.20:FF:000041">
    <property type="entry name" value="DNA-directed RNA polymerase"/>
    <property type="match status" value="1"/>
</dbReference>
<dbReference type="HOGENOM" id="CLU_003364_4_0_1"/>
<dbReference type="GO" id="GO:0003677">
    <property type="term" value="F:DNA binding"/>
    <property type="evidence" value="ECO:0007669"/>
    <property type="project" value="InterPro"/>
</dbReference>
<dbReference type="Gene3D" id="1.10.287.280">
    <property type="match status" value="1"/>
</dbReference>
<dbReference type="GO" id="GO:0006390">
    <property type="term" value="P:mitochondrial transcription"/>
    <property type="evidence" value="ECO:0000318"/>
    <property type="project" value="GO_Central"/>
</dbReference>
<name>D8R5B1_SELML</name>
<dbReference type="Pfam" id="PF14700">
    <property type="entry name" value="RPOL_N"/>
    <property type="match status" value="1"/>
</dbReference>
<dbReference type="EC" id="2.7.7.6" evidence="10"/>
<dbReference type="Pfam" id="PF00940">
    <property type="entry name" value="RNA_pol"/>
    <property type="match status" value="1"/>
</dbReference>
<evidence type="ECO:0000256" key="9">
    <source>
        <dbReference type="ARBA" id="ARBA00048552"/>
    </source>
</evidence>
<dbReference type="InterPro" id="IPR024075">
    <property type="entry name" value="DNA-dir_RNA_pol_helix_hairp_sf"/>
</dbReference>
<dbReference type="GO" id="GO:0034245">
    <property type="term" value="C:mitochondrial DNA-directed RNA polymerase complex"/>
    <property type="evidence" value="ECO:0000318"/>
    <property type="project" value="GO_Central"/>
</dbReference>
<keyword evidence="7" id="KW-0496">Mitochondrion</keyword>
<dbReference type="FunCoup" id="D8R5B1">
    <property type="interactions" value="3315"/>
</dbReference>
<dbReference type="InterPro" id="IPR043502">
    <property type="entry name" value="DNA/RNA_pol_sf"/>
</dbReference>
<evidence type="ECO:0000313" key="14">
    <source>
        <dbReference type="EMBL" id="EFJ32457.1"/>
    </source>
</evidence>
<protein>
    <recommendedName>
        <fullName evidence="10">DNA-directed RNA polymerase</fullName>
        <ecNumber evidence="10">2.7.7.6</ecNumber>
    </recommendedName>
</protein>
<evidence type="ECO:0000256" key="8">
    <source>
        <dbReference type="ARBA" id="ARBA00023163"/>
    </source>
</evidence>
<dbReference type="SMART" id="SM01311">
    <property type="entry name" value="RPOL_N"/>
    <property type="match status" value="1"/>
</dbReference>
<dbReference type="SUPFAM" id="SSF56672">
    <property type="entry name" value="DNA/RNA polymerases"/>
    <property type="match status" value="1"/>
</dbReference>
<evidence type="ECO:0000256" key="7">
    <source>
        <dbReference type="ARBA" id="ARBA00023128"/>
    </source>
</evidence>
<dbReference type="KEGG" id="smo:SELMODRAFT_108034"/>
<evidence type="ECO:0000256" key="1">
    <source>
        <dbReference type="ARBA" id="ARBA00004173"/>
    </source>
</evidence>
<evidence type="ECO:0000256" key="3">
    <source>
        <dbReference type="ARBA" id="ARBA00022478"/>
    </source>
</evidence>
<comment type="catalytic activity">
    <reaction evidence="9 10">
        <text>RNA(n) + a ribonucleoside 5'-triphosphate = RNA(n+1) + diphosphate</text>
        <dbReference type="Rhea" id="RHEA:21248"/>
        <dbReference type="Rhea" id="RHEA-COMP:14527"/>
        <dbReference type="Rhea" id="RHEA-COMP:17342"/>
        <dbReference type="ChEBI" id="CHEBI:33019"/>
        <dbReference type="ChEBI" id="CHEBI:61557"/>
        <dbReference type="ChEBI" id="CHEBI:140395"/>
        <dbReference type="EC" id="2.7.7.6"/>
    </reaction>
</comment>
<keyword evidence="8 10" id="KW-0804">Transcription</keyword>
<keyword evidence="5 10" id="KW-0548">Nucleotidyltransferase</keyword>
<dbReference type="PANTHER" id="PTHR10102:SF0">
    <property type="entry name" value="DNA-DIRECTED RNA POLYMERASE, MITOCHONDRIAL"/>
    <property type="match status" value="1"/>
</dbReference>
<dbReference type="Gene3D" id="1.10.287.260">
    <property type="match status" value="1"/>
</dbReference>
<dbReference type="KEGG" id="smo:SELMODRAFT_85910"/>
<dbReference type="EMBL" id="GL377601">
    <property type="protein sequence ID" value="EFJ20792.1"/>
    <property type="molecule type" value="Genomic_DNA"/>
</dbReference>
<reference evidence="14 15" key="1">
    <citation type="journal article" date="2011" name="Science">
        <title>The Selaginella genome identifies genetic changes associated with the evolution of vascular plants.</title>
        <authorList>
            <person name="Banks J.A."/>
            <person name="Nishiyama T."/>
            <person name="Hasebe M."/>
            <person name="Bowman J.L."/>
            <person name="Gribskov M."/>
            <person name="dePamphilis C."/>
            <person name="Albert V.A."/>
            <person name="Aono N."/>
            <person name="Aoyama T."/>
            <person name="Ambrose B.A."/>
            <person name="Ashton N.W."/>
            <person name="Axtell M.J."/>
            <person name="Barker E."/>
            <person name="Barker M.S."/>
            <person name="Bennetzen J.L."/>
            <person name="Bonawitz N.D."/>
            <person name="Chapple C."/>
            <person name="Cheng C."/>
            <person name="Correa L.G."/>
            <person name="Dacre M."/>
            <person name="DeBarry J."/>
            <person name="Dreyer I."/>
            <person name="Elias M."/>
            <person name="Engstrom E.M."/>
            <person name="Estelle M."/>
            <person name="Feng L."/>
            <person name="Finet C."/>
            <person name="Floyd S.K."/>
            <person name="Frommer W.B."/>
            <person name="Fujita T."/>
            <person name="Gramzow L."/>
            <person name="Gutensohn M."/>
            <person name="Harholt J."/>
            <person name="Hattori M."/>
            <person name="Heyl A."/>
            <person name="Hirai T."/>
            <person name="Hiwatashi Y."/>
            <person name="Ishikawa M."/>
            <person name="Iwata M."/>
            <person name="Karol K.G."/>
            <person name="Koehler B."/>
            <person name="Kolukisaoglu U."/>
            <person name="Kubo M."/>
            <person name="Kurata T."/>
            <person name="Lalonde S."/>
            <person name="Li K."/>
            <person name="Li Y."/>
            <person name="Litt A."/>
            <person name="Lyons E."/>
            <person name="Manning G."/>
            <person name="Maruyama T."/>
            <person name="Michael T.P."/>
            <person name="Mikami K."/>
            <person name="Miyazaki S."/>
            <person name="Morinaga S."/>
            <person name="Murata T."/>
            <person name="Mueller-Roeber B."/>
            <person name="Nelson D.R."/>
            <person name="Obara M."/>
            <person name="Oguri Y."/>
            <person name="Olmstead R.G."/>
            <person name="Onodera N."/>
            <person name="Petersen B.L."/>
            <person name="Pils B."/>
            <person name="Prigge M."/>
            <person name="Rensing S.A."/>
            <person name="Riano-Pachon D.M."/>
            <person name="Roberts A.W."/>
            <person name="Sato Y."/>
            <person name="Scheller H.V."/>
            <person name="Schulz B."/>
            <person name="Schulz C."/>
            <person name="Shakirov E.V."/>
            <person name="Shibagaki N."/>
            <person name="Shinohara N."/>
            <person name="Shippen D.E."/>
            <person name="Soerensen I."/>
            <person name="Sotooka R."/>
            <person name="Sugimoto N."/>
            <person name="Sugita M."/>
            <person name="Sumikawa N."/>
            <person name="Tanurdzic M."/>
            <person name="Theissen G."/>
            <person name="Ulvskov P."/>
            <person name="Wakazuki S."/>
            <person name="Weng J.K."/>
            <person name="Willats W.W."/>
            <person name="Wipf D."/>
            <person name="Wolf P.G."/>
            <person name="Yang L."/>
            <person name="Zimmer A.D."/>
            <person name="Zhu Q."/>
            <person name="Mitros T."/>
            <person name="Hellsten U."/>
            <person name="Loque D."/>
            <person name="Otillar R."/>
            <person name="Salamov A."/>
            <person name="Schmutz J."/>
            <person name="Shapiro H."/>
            <person name="Lindquist E."/>
            <person name="Lucas S."/>
            <person name="Rokhsar D."/>
            <person name="Grigoriev I.V."/>
        </authorList>
    </citation>
    <scope>NUCLEOTIDE SEQUENCE [LARGE SCALE GENOMIC DNA]</scope>
</reference>
<evidence type="ECO:0000256" key="5">
    <source>
        <dbReference type="ARBA" id="ARBA00022695"/>
    </source>
</evidence>
<dbReference type="EMBL" id="GL377572">
    <property type="protein sequence ID" value="EFJ32457.1"/>
    <property type="molecule type" value="Genomic_DNA"/>
</dbReference>
<dbReference type="PROSITE" id="PS00489">
    <property type="entry name" value="RNA_POL_PHAGE_2"/>
    <property type="match status" value="1"/>
</dbReference>
<dbReference type="GO" id="GO:0003899">
    <property type="term" value="F:DNA-directed RNA polymerase activity"/>
    <property type="evidence" value="ECO:0000318"/>
    <property type="project" value="GO_Central"/>
</dbReference>
<dbReference type="InterPro" id="IPR002092">
    <property type="entry name" value="DNA-dir_Rpol_phage-type"/>
</dbReference>
<evidence type="ECO:0000313" key="15">
    <source>
        <dbReference type="Proteomes" id="UP000001514"/>
    </source>
</evidence>
<dbReference type="InterPro" id="IPR046950">
    <property type="entry name" value="DNA-dir_Rpol_C_phage-type"/>
</dbReference>
<keyword evidence="6" id="KW-0809">Transit peptide</keyword>
<dbReference type="OrthoDB" id="276422at2759"/>
<dbReference type="InterPro" id="IPR029262">
    <property type="entry name" value="RPOL_N"/>
</dbReference>
<dbReference type="Gramene" id="EFJ20792">
    <property type="protein sequence ID" value="EFJ20792"/>
    <property type="gene ID" value="SELMODRAFT_108034"/>
</dbReference>
<comment type="subcellular location">
    <subcellularLocation>
        <location evidence="1">Mitochondrion</location>
    </subcellularLocation>
</comment>
<organism evidence="15">
    <name type="scientific">Selaginella moellendorffii</name>
    <name type="common">Spikemoss</name>
    <dbReference type="NCBI Taxonomy" id="88036"/>
    <lineage>
        <taxon>Eukaryota</taxon>
        <taxon>Viridiplantae</taxon>
        <taxon>Streptophyta</taxon>
        <taxon>Embryophyta</taxon>
        <taxon>Tracheophyta</taxon>
        <taxon>Lycopodiopsida</taxon>
        <taxon>Selaginellales</taxon>
        <taxon>Selaginellaceae</taxon>
        <taxon>Selaginella</taxon>
    </lineage>
</organism>
<accession>D8R5B1</accession>
<dbReference type="InterPro" id="IPR037159">
    <property type="entry name" value="RNA_POL_N_sf"/>
</dbReference>
<dbReference type="FunFam" id="1.10.287.260:FF:000001">
    <property type="entry name" value="DNA-directed RNA polymerase"/>
    <property type="match status" value="1"/>
</dbReference>
<keyword evidence="15" id="KW-1185">Reference proteome</keyword>
<comment type="similarity">
    <text evidence="2 10">Belongs to the phage and mitochondrial RNA polymerase family.</text>
</comment>
<evidence type="ECO:0000256" key="4">
    <source>
        <dbReference type="ARBA" id="ARBA00022679"/>
    </source>
</evidence>
<proteinExistence type="inferred from homology"/>
<evidence type="ECO:0000256" key="2">
    <source>
        <dbReference type="ARBA" id="ARBA00009493"/>
    </source>
</evidence>
<dbReference type="AlphaFoldDB" id="D8R5B1"/>
<dbReference type="STRING" id="88036.D8R5B1"/>
<keyword evidence="4 10" id="KW-0808">Transferase</keyword>
<comment type="function">
    <text evidence="10">DNA-dependent RNA polymerase catalyzes the transcription of DNA into RNA using the four ribonucleoside triphosphates as substrates.</text>
</comment>
<sequence>LFNRQQKLELDAWDAAVREYRKILVEMCRKKLAPNLPFAKSLMVSWFEPVRDEIAKELKAIEKEEPGEDRSHYGPLLKGAGLTADVLAVITMHRLVALMMQDVDSGCIRLANTAVLIGDAVEQEIKIRRALKKRKPKELAEEAEPPTPEEEKKEYLKDKLRRAIIERPRNVKEILKSLDPSQPWPSFIQAKLGCRLIDIMMSNSHINVPVSDCPEDGTEIRPAFRHVLKVPKGGLLRSYGAIVCDPHLRGRIDDSAKFIVMPYMPMLIPPRAWKGYHNGAYLHLRSVIMRTHGSKQQREAVRNTPRAQLQQVFRALDTLGAASWKINKEVFEVIEKLWSAGGGIGGLVDRKDVPLPPKPNTEDEAEMRSWRKVFYKGKRTNSERNSQRCDLELKLAVARSLKDEECFYYPHNLDFRGRAYPMHAHLNHLGSDVCRGMLLFAKGRPLGPTGLRWLKIHIANVFANGADKLPFDGRVAFAESNLEHVVASANQPLKNRWWLKAEDPFQCLAACIDLRNAMHSPNPEYYISHLPVHQDGSCNGLQHYAALGRDKTGARAVNLIGADYPADVYSGIAARVRTLVEEDARKDPAAVYAKLLVGHVDRKLVKQTVMTSVYGVTYVGARNQITNRLRDKGFILDEPTLYRTGCYAAKVTLNALGEMFGEARLIMNWLGQCAKVIANDGDSVRWITPLGLPVVQPYRRPGRHVVKTCLQCLILRTDTDQPVLAARQRSAFPPNFVHSMDGSHMMMTAVACQEAGLTFAGVHDSFWTHAGDVERMNVILREKFVELYEQPILENLLESFQKRWPKLKFPDLPVRGDLDLKEVLSSPYFFN</sequence>
<dbReference type="Gramene" id="EFJ32457">
    <property type="protein sequence ID" value="EFJ32457"/>
    <property type="gene ID" value="SELMODRAFT_85910"/>
</dbReference>
<dbReference type="FunFam" id="1.10.287.280:FF:000001">
    <property type="entry name" value="DNA-directed RNA polymerase"/>
    <property type="match status" value="1"/>
</dbReference>
<dbReference type="InParanoid" id="D8R5B1"/>
<dbReference type="OMA" id="ERDMICD"/>
<feature type="domain" description="DNA-directed RNA polymerase N-terminal" evidence="12">
    <location>
        <begin position="3"/>
        <end position="321"/>
    </location>
</feature>
<dbReference type="Gene3D" id="1.10.150.20">
    <property type="entry name" value="5' to 3' exonuclease, C-terminal subdomain"/>
    <property type="match status" value="1"/>
</dbReference>
<feature type="region of interest" description="Disordered" evidence="11">
    <location>
        <begin position="135"/>
        <end position="155"/>
    </location>
</feature>
<dbReference type="Gene3D" id="1.10.1320.10">
    <property type="entry name" value="DNA-directed RNA polymerase, N-terminal domain"/>
    <property type="match status" value="1"/>
</dbReference>
<evidence type="ECO:0000313" key="13">
    <source>
        <dbReference type="EMBL" id="EFJ20792.1"/>
    </source>
</evidence>
<dbReference type="PANTHER" id="PTHR10102">
    <property type="entry name" value="DNA-DIRECTED RNA POLYMERASE, MITOCHONDRIAL"/>
    <property type="match status" value="1"/>
</dbReference>
<evidence type="ECO:0000259" key="12">
    <source>
        <dbReference type="SMART" id="SM01311"/>
    </source>
</evidence>
<gene>
    <name evidence="13" type="ORF">SELMODRAFT_108034</name>
    <name evidence="14" type="ORF">SELMODRAFT_85910</name>
</gene>
<keyword evidence="3 10" id="KW-0240">DNA-directed RNA polymerase</keyword>
<evidence type="ECO:0000256" key="6">
    <source>
        <dbReference type="ARBA" id="ARBA00022946"/>
    </source>
</evidence>
<dbReference type="eggNOG" id="KOG1038">
    <property type="taxonomic scope" value="Eukaryota"/>
</dbReference>